<evidence type="ECO:0000256" key="1">
    <source>
        <dbReference type="SAM" id="Phobius"/>
    </source>
</evidence>
<name>A0A5C6AYX6_9PLAN</name>
<organism evidence="2 3">
    <name type="scientific">Symmachiella macrocystis</name>
    <dbReference type="NCBI Taxonomy" id="2527985"/>
    <lineage>
        <taxon>Bacteria</taxon>
        <taxon>Pseudomonadati</taxon>
        <taxon>Planctomycetota</taxon>
        <taxon>Planctomycetia</taxon>
        <taxon>Planctomycetales</taxon>
        <taxon>Planctomycetaceae</taxon>
        <taxon>Symmachiella</taxon>
    </lineage>
</organism>
<evidence type="ECO:0000313" key="2">
    <source>
        <dbReference type="EMBL" id="TWU05183.1"/>
    </source>
</evidence>
<keyword evidence="1" id="KW-0472">Membrane</keyword>
<dbReference type="EMBL" id="SJPP01000004">
    <property type="protein sequence ID" value="TWU05183.1"/>
    <property type="molecule type" value="Genomic_DNA"/>
</dbReference>
<feature type="transmembrane region" description="Helical" evidence="1">
    <location>
        <begin position="28"/>
        <end position="50"/>
    </location>
</feature>
<protein>
    <submittedName>
        <fullName evidence="2">Uncharacterized protein</fullName>
    </submittedName>
</protein>
<dbReference type="AlphaFoldDB" id="A0A5C6AYX6"/>
<comment type="caution">
    <text evidence="2">The sequence shown here is derived from an EMBL/GenBank/DDBJ whole genome shotgun (WGS) entry which is preliminary data.</text>
</comment>
<keyword evidence="1" id="KW-1133">Transmembrane helix</keyword>
<evidence type="ECO:0000313" key="3">
    <source>
        <dbReference type="Proteomes" id="UP000320735"/>
    </source>
</evidence>
<sequence>MNIFASDTVIVFNESISSRVSVEGSWPVAKATITTVFTTFVAVSVLVTLLGFSRWSDLRGIALVSEICSLGPPFGGVIAFASILQILFGRSLWVKKGEFVCIARTGIIRPRWRYPEVVQVSIHERPTGWITMSLTIHREHEVSVFKFYTRADKGLSEKMKDAFGDKLVMEY</sequence>
<dbReference type="RefSeq" id="WP_146374281.1">
    <property type="nucleotide sequence ID" value="NZ_SJPP01000004.1"/>
</dbReference>
<reference evidence="2 3" key="1">
    <citation type="submission" date="2019-02" db="EMBL/GenBank/DDBJ databases">
        <title>Deep-cultivation of Planctomycetes and their phenomic and genomic characterization uncovers novel biology.</title>
        <authorList>
            <person name="Wiegand S."/>
            <person name="Jogler M."/>
            <person name="Boedeker C."/>
            <person name="Pinto D."/>
            <person name="Vollmers J."/>
            <person name="Rivas-Marin E."/>
            <person name="Kohn T."/>
            <person name="Peeters S.H."/>
            <person name="Heuer A."/>
            <person name="Rast P."/>
            <person name="Oberbeckmann S."/>
            <person name="Bunk B."/>
            <person name="Jeske O."/>
            <person name="Meyerdierks A."/>
            <person name="Storesund J.E."/>
            <person name="Kallscheuer N."/>
            <person name="Luecker S."/>
            <person name="Lage O.M."/>
            <person name="Pohl T."/>
            <person name="Merkel B.J."/>
            <person name="Hornburger P."/>
            <person name="Mueller R.-W."/>
            <person name="Bruemmer F."/>
            <person name="Labrenz M."/>
            <person name="Spormann A.M."/>
            <person name="Op Den Camp H."/>
            <person name="Overmann J."/>
            <person name="Amann R."/>
            <person name="Jetten M.S.M."/>
            <person name="Mascher T."/>
            <person name="Medema M.H."/>
            <person name="Devos D.P."/>
            <person name="Kaster A.-K."/>
            <person name="Ovreas L."/>
            <person name="Rohde M."/>
            <person name="Galperin M.Y."/>
            <person name="Jogler C."/>
        </authorList>
    </citation>
    <scope>NUCLEOTIDE SEQUENCE [LARGE SCALE GENOMIC DNA]</scope>
    <source>
        <strain evidence="2 3">CA54</strain>
    </source>
</reference>
<dbReference type="Proteomes" id="UP000320735">
    <property type="component" value="Unassembled WGS sequence"/>
</dbReference>
<feature type="transmembrane region" description="Helical" evidence="1">
    <location>
        <begin position="70"/>
        <end position="88"/>
    </location>
</feature>
<gene>
    <name evidence="2" type="ORF">CA54_58710</name>
</gene>
<keyword evidence="3" id="KW-1185">Reference proteome</keyword>
<proteinExistence type="predicted"/>
<accession>A0A5C6AYX6</accession>
<keyword evidence="1" id="KW-0812">Transmembrane</keyword>